<dbReference type="Pfam" id="PF00561">
    <property type="entry name" value="Abhydrolase_1"/>
    <property type="match status" value="1"/>
</dbReference>
<dbReference type="OrthoDB" id="25354at2157"/>
<dbReference type="PANTHER" id="PTHR43433:SF5">
    <property type="entry name" value="AB HYDROLASE-1 DOMAIN-CONTAINING PROTEIN"/>
    <property type="match status" value="1"/>
</dbReference>
<dbReference type="Proteomes" id="UP000610960">
    <property type="component" value="Unassembled WGS sequence"/>
</dbReference>
<dbReference type="InterPro" id="IPR050471">
    <property type="entry name" value="AB_hydrolase"/>
</dbReference>
<dbReference type="InterPro" id="IPR000073">
    <property type="entry name" value="AB_hydrolase_1"/>
</dbReference>
<gene>
    <name evidence="2" type="ORF">GCM10007981_01170</name>
</gene>
<dbReference type="EMBL" id="BMNL01000001">
    <property type="protein sequence ID" value="GGP19051.1"/>
    <property type="molecule type" value="Genomic_DNA"/>
</dbReference>
<proteinExistence type="predicted"/>
<protein>
    <recommendedName>
        <fullName evidence="1">AB hydrolase-1 domain-containing protein</fullName>
    </recommendedName>
</protein>
<reference evidence="2" key="1">
    <citation type="journal article" date="2014" name="Int. J. Syst. Evol. Microbiol.">
        <title>Complete genome sequence of Corynebacterium casei LMG S-19264T (=DSM 44701T), isolated from a smear-ripened cheese.</title>
        <authorList>
            <consortium name="US DOE Joint Genome Institute (JGI-PGF)"/>
            <person name="Walter F."/>
            <person name="Albersmeier A."/>
            <person name="Kalinowski J."/>
            <person name="Ruckert C."/>
        </authorList>
    </citation>
    <scope>NUCLEOTIDE SEQUENCE</scope>
    <source>
        <strain evidence="2">JCM 10088</strain>
    </source>
</reference>
<evidence type="ECO:0000259" key="1">
    <source>
        <dbReference type="Pfam" id="PF00561"/>
    </source>
</evidence>
<dbReference type="AlphaFoldDB" id="A0A830GTG5"/>
<evidence type="ECO:0000313" key="2">
    <source>
        <dbReference type="EMBL" id="GGP19051.1"/>
    </source>
</evidence>
<dbReference type="PANTHER" id="PTHR43433">
    <property type="entry name" value="HYDROLASE, ALPHA/BETA FOLD FAMILY PROTEIN"/>
    <property type="match status" value="1"/>
</dbReference>
<keyword evidence="3" id="KW-1185">Reference proteome</keyword>
<feature type="domain" description="AB hydrolase-1" evidence="1">
    <location>
        <begin position="64"/>
        <end position="118"/>
    </location>
</feature>
<dbReference type="InterPro" id="IPR029058">
    <property type="entry name" value="AB_hydrolase_fold"/>
</dbReference>
<organism evidence="2 3">
    <name type="scientific">Thermocladium modestius</name>
    <dbReference type="NCBI Taxonomy" id="62609"/>
    <lineage>
        <taxon>Archaea</taxon>
        <taxon>Thermoproteota</taxon>
        <taxon>Thermoprotei</taxon>
        <taxon>Thermoproteales</taxon>
        <taxon>Thermoproteaceae</taxon>
        <taxon>Thermocladium</taxon>
    </lineage>
</organism>
<comment type="caution">
    <text evidence="2">The sequence shown here is derived from an EMBL/GenBank/DDBJ whole genome shotgun (WGS) entry which is preliminary data.</text>
</comment>
<dbReference type="SUPFAM" id="SSF53474">
    <property type="entry name" value="alpha/beta-Hydrolases"/>
    <property type="match status" value="1"/>
</dbReference>
<dbReference type="RefSeq" id="WP_188595534.1">
    <property type="nucleotide sequence ID" value="NZ_BMNL01000001.1"/>
</dbReference>
<accession>A0A830GTG5</accession>
<dbReference type="Gene3D" id="3.40.50.1820">
    <property type="entry name" value="alpha/beta hydrolase"/>
    <property type="match status" value="1"/>
</dbReference>
<name>A0A830GTG5_9CREN</name>
<sequence>MEVLTKPPSTDAKQGLLERMRVAFSRKYFEENEDEVKEIVALRASMESEPVAYNEQLAAALSFDFMDELPKISTPTLIVTGDEDLVVNPENSRIMNRLMPNSRLVILRGAGHLAIIERADDYNELVLSFMNEVLRGSFKPSKEAEVI</sequence>
<reference evidence="2" key="2">
    <citation type="submission" date="2020-09" db="EMBL/GenBank/DDBJ databases">
        <authorList>
            <person name="Sun Q."/>
            <person name="Ohkuma M."/>
        </authorList>
    </citation>
    <scope>NUCLEOTIDE SEQUENCE</scope>
    <source>
        <strain evidence="2">JCM 10088</strain>
    </source>
</reference>
<evidence type="ECO:0000313" key="3">
    <source>
        <dbReference type="Proteomes" id="UP000610960"/>
    </source>
</evidence>